<name>A0A1V4IA55_9FIRM</name>
<dbReference type="SUPFAM" id="SSF53448">
    <property type="entry name" value="Nucleotide-diphospho-sugar transferases"/>
    <property type="match status" value="1"/>
</dbReference>
<dbReference type="Gene3D" id="3.90.550.10">
    <property type="entry name" value="Spore Coat Polysaccharide Biosynthesis Protein SpsA, Chain A"/>
    <property type="match status" value="1"/>
</dbReference>
<dbReference type="InterPro" id="IPR001173">
    <property type="entry name" value="Glyco_trans_2-like"/>
</dbReference>
<sequence length="233" mass="27591">MSKVSVIIPTYNYARFISNAIDSVLNQTYTNIEIIIVDDGSVDNTKYVLSQYTDVIKYYYQDNKGPASARNLGIKHSTGEYICFLDSDDAFIEDKIDIQLNEFSKNKNIGLIYSDFYISNNNLDSIYRYYKCKSFKDHESAFKYLLYTNYINTSSVMLRRDCLFNVGLFNESYKYLEDYDLWIRLGMKYEFLYIDKPLVKTRAHFKSYSKAVDIYEKTWCTNEIRKNISRYNL</sequence>
<keyword evidence="2" id="KW-0328">Glycosyltransferase</keyword>
<dbReference type="EMBL" id="MZGW01000002">
    <property type="protein sequence ID" value="OPJ56515.1"/>
    <property type="molecule type" value="Genomic_DNA"/>
</dbReference>
<dbReference type="EC" id="2.4.1.305" evidence="2"/>
<dbReference type="AlphaFoldDB" id="A0A1V4IA55"/>
<accession>A0A1V4IA55</accession>
<dbReference type="STRING" id="29349.CLOTH_09200"/>
<dbReference type="GO" id="GO:0016758">
    <property type="term" value="F:hexosyltransferase activity"/>
    <property type="evidence" value="ECO:0007669"/>
    <property type="project" value="UniProtKB-ARBA"/>
</dbReference>
<evidence type="ECO:0000313" key="2">
    <source>
        <dbReference type="EMBL" id="OPJ56515.1"/>
    </source>
</evidence>
<keyword evidence="2" id="KW-0808">Transferase</keyword>
<dbReference type="InterPro" id="IPR029044">
    <property type="entry name" value="Nucleotide-diphossugar_trans"/>
</dbReference>
<dbReference type="PANTHER" id="PTHR22916:SF3">
    <property type="entry name" value="UDP-GLCNAC:BETAGAL BETA-1,3-N-ACETYLGLUCOSAMINYLTRANSFERASE-LIKE PROTEIN 1"/>
    <property type="match status" value="1"/>
</dbReference>
<dbReference type="PANTHER" id="PTHR22916">
    <property type="entry name" value="GLYCOSYLTRANSFERASE"/>
    <property type="match status" value="1"/>
</dbReference>
<protein>
    <submittedName>
        <fullName evidence="2">UDP-Glc:alpha-D-GlcNAc-diphosphoundecaprenol beta-1,3-glucosyltransferase WfgD</fullName>
        <ecNumber evidence="2">2.4.1.305</ecNumber>
    </submittedName>
</protein>
<dbReference type="OrthoDB" id="9785185at2"/>
<reference evidence="2 3" key="1">
    <citation type="submission" date="2017-03" db="EMBL/GenBank/DDBJ databases">
        <title>Genome sequence of Clostridium thermoalcaliphilum DSM 7309.</title>
        <authorList>
            <person name="Poehlein A."/>
            <person name="Daniel R."/>
        </authorList>
    </citation>
    <scope>NUCLEOTIDE SEQUENCE [LARGE SCALE GENOMIC DNA]</scope>
    <source>
        <strain evidence="2 3">DSM 7309</strain>
    </source>
</reference>
<feature type="domain" description="Glycosyltransferase 2-like" evidence="1">
    <location>
        <begin position="5"/>
        <end position="160"/>
    </location>
</feature>
<comment type="caution">
    <text evidence="2">The sequence shown here is derived from an EMBL/GenBank/DDBJ whole genome shotgun (WGS) entry which is preliminary data.</text>
</comment>
<dbReference type="Proteomes" id="UP000190140">
    <property type="component" value="Unassembled WGS sequence"/>
</dbReference>
<proteinExistence type="predicted"/>
<evidence type="ECO:0000313" key="3">
    <source>
        <dbReference type="Proteomes" id="UP000190140"/>
    </source>
</evidence>
<dbReference type="Pfam" id="PF00535">
    <property type="entry name" value="Glycos_transf_2"/>
    <property type="match status" value="1"/>
</dbReference>
<gene>
    <name evidence="2" type="primary">wfgD</name>
    <name evidence="2" type="ORF">CLOTH_09200</name>
</gene>
<dbReference type="RefSeq" id="WP_079411630.1">
    <property type="nucleotide sequence ID" value="NZ_MZGW01000002.1"/>
</dbReference>
<evidence type="ECO:0000259" key="1">
    <source>
        <dbReference type="Pfam" id="PF00535"/>
    </source>
</evidence>
<keyword evidence="3" id="KW-1185">Reference proteome</keyword>
<organism evidence="2 3">
    <name type="scientific">Alkalithermobacter paradoxus</name>
    <dbReference type="NCBI Taxonomy" id="29349"/>
    <lineage>
        <taxon>Bacteria</taxon>
        <taxon>Bacillati</taxon>
        <taxon>Bacillota</taxon>
        <taxon>Clostridia</taxon>
        <taxon>Peptostreptococcales</taxon>
        <taxon>Tepidibacteraceae</taxon>
        <taxon>Alkalithermobacter</taxon>
    </lineage>
</organism>